<gene>
    <name evidence="7" type="ORF">G7B40_016235</name>
</gene>
<comment type="caution">
    <text evidence="7">The sequence shown here is derived from an EMBL/GenBank/DDBJ whole genome shotgun (WGS) entry which is preliminary data.</text>
</comment>
<dbReference type="PANTHER" id="PTHR43425">
    <property type="entry name" value="OXYGEN-INSENSITIVE NADPH NITROREDUCTASE"/>
    <property type="match status" value="1"/>
</dbReference>
<evidence type="ECO:0000256" key="1">
    <source>
        <dbReference type="ARBA" id="ARBA00008366"/>
    </source>
</evidence>
<dbReference type="EMBL" id="JAALHA020000007">
    <property type="protein sequence ID" value="MDR9896100.1"/>
    <property type="molecule type" value="Genomic_DNA"/>
</dbReference>
<dbReference type="AlphaFoldDB" id="A0AAP5IBN0"/>
<keyword evidence="8" id="KW-1185">Reference proteome</keyword>
<evidence type="ECO:0000313" key="7">
    <source>
        <dbReference type="EMBL" id="MDR9896100.1"/>
    </source>
</evidence>
<sequence>MTNPTDLLSQRYGTGAVDTYNRWNDSLTTLLSHRSIRAYLPDPLPPGTLEILVAAAQSAATSSNLQTWSLVAVEDPERKEKLSELASNQAHIRQCPLFLVWLADLARLALAAESRGLPHEGLDYLEMFLMATIDAALAAQNATVAAESLGLGTVYIGAMRNKPEEVAKVLNLPPQVFGVFGLCVGYADPAKEAAIKPRLSQSAILHRETYQLAEQSEAIAHYDEVMKAFYAEQQMNITGDWSEHSAKRVAFAQSLSGRDRLSEALKNLGFQLR</sequence>
<evidence type="ECO:0000256" key="5">
    <source>
        <dbReference type="PIRNR" id="PIRNR005426"/>
    </source>
</evidence>
<evidence type="ECO:0000256" key="3">
    <source>
        <dbReference type="ARBA" id="ARBA00022643"/>
    </source>
</evidence>
<dbReference type="InterPro" id="IPR016446">
    <property type="entry name" value="Flavin_OxRdtase_Frp"/>
</dbReference>
<keyword evidence="5" id="KW-0521">NADP</keyword>
<proteinExistence type="inferred from homology"/>
<dbReference type="GO" id="GO:0016491">
    <property type="term" value="F:oxidoreductase activity"/>
    <property type="evidence" value="ECO:0007669"/>
    <property type="project" value="UniProtKB-UniRule"/>
</dbReference>
<name>A0AAP5IBN0_9CYAN</name>
<dbReference type="RefSeq" id="WP_208340070.1">
    <property type="nucleotide sequence ID" value="NZ_CAWQFN010000602.1"/>
</dbReference>
<dbReference type="CDD" id="cd02146">
    <property type="entry name" value="NfsA-like"/>
    <property type="match status" value="1"/>
</dbReference>
<protein>
    <submittedName>
        <fullName evidence="7">NADPH-dependent oxidoreductase</fullName>
    </submittedName>
</protein>
<comment type="similarity">
    <text evidence="1 5">Belongs to the flavin oxidoreductase frp family.</text>
</comment>
<evidence type="ECO:0000313" key="8">
    <source>
        <dbReference type="Proteomes" id="UP000667802"/>
    </source>
</evidence>
<evidence type="ECO:0000259" key="6">
    <source>
        <dbReference type="Pfam" id="PF00881"/>
    </source>
</evidence>
<dbReference type="Gene3D" id="3.40.109.10">
    <property type="entry name" value="NADH Oxidase"/>
    <property type="match status" value="1"/>
</dbReference>
<keyword evidence="3 5" id="KW-0288">FMN</keyword>
<dbReference type="Pfam" id="PF00881">
    <property type="entry name" value="Nitroreductase"/>
    <property type="match status" value="1"/>
</dbReference>
<accession>A0AAP5IBN0</accession>
<dbReference type="InterPro" id="IPR000415">
    <property type="entry name" value="Nitroreductase-like"/>
</dbReference>
<reference evidence="8" key="1">
    <citation type="journal article" date="2021" name="Science">
        <title>Hunting the eagle killer: A cyanobacterial neurotoxin causes vacuolar myelinopathy.</title>
        <authorList>
            <person name="Breinlinger S."/>
            <person name="Phillips T.J."/>
            <person name="Haram B.N."/>
            <person name="Mares J."/>
            <person name="Martinez Yerena J.A."/>
            <person name="Hrouzek P."/>
            <person name="Sobotka R."/>
            <person name="Henderson W.M."/>
            <person name="Schmieder P."/>
            <person name="Williams S.M."/>
            <person name="Lauderdale J.D."/>
            <person name="Wilde H.D."/>
            <person name="Gerrin W."/>
            <person name="Kust A."/>
            <person name="Washington J.W."/>
            <person name="Wagner C."/>
            <person name="Geier B."/>
            <person name="Liebeke M."/>
            <person name="Enke H."/>
            <person name="Niedermeyer T.H.J."/>
            <person name="Wilde S.B."/>
        </authorList>
    </citation>
    <scope>NUCLEOTIDE SEQUENCE [LARGE SCALE GENOMIC DNA]</scope>
    <source>
        <strain evidence="8">Thurmond2011</strain>
    </source>
</reference>
<dbReference type="Proteomes" id="UP000667802">
    <property type="component" value="Unassembled WGS sequence"/>
</dbReference>
<organism evidence="7 8">
    <name type="scientific">Aetokthonos hydrillicola Thurmond2011</name>
    <dbReference type="NCBI Taxonomy" id="2712845"/>
    <lineage>
        <taxon>Bacteria</taxon>
        <taxon>Bacillati</taxon>
        <taxon>Cyanobacteriota</taxon>
        <taxon>Cyanophyceae</taxon>
        <taxon>Nostocales</taxon>
        <taxon>Hapalosiphonaceae</taxon>
        <taxon>Aetokthonos</taxon>
    </lineage>
</organism>
<feature type="domain" description="Nitroreductase" evidence="6">
    <location>
        <begin position="32"/>
        <end position="186"/>
    </location>
</feature>
<dbReference type="PIRSF" id="PIRSF005426">
    <property type="entry name" value="Frp"/>
    <property type="match status" value="1"/>
</dbReference>
<dbReference type="SUPFAM" id="SSF55469">
    <property type="entry name" value="FMN-dependent nitroreductase-like"/>
    <property type="match status" value="1"/>
</dbReference>
<keyword evidence="2 5" id="KW-0285">Flavoprotein</keyword>
<dbReference type="InterPro" id="IPR029479">
    <property type="entry name" value="Nitroreductase"/>
</dbReference>
<keyword evidence="4 5" id="KW-0560">Oxidoreductase</keyword>
<evidence type="ECO:0000256" key="4">
    <source>
        <dbReference type="ARBA" id="ARBA00023002"/>
    </source>
</evidence>
<evidence type="ECO:0000256" key="2">
    <source>
        <dbReference type="ARBA" id="ARBA00022630"/>
    </source>
</evidence>
<dbReference type="PANTHER" id="PTHR43425:SF2">
    <property type="entry name" value="OXYGEN-INSENSITIVE NADPH NITROREDUCTASE"/>
    <property type="match status" value="1"/>
</dbReference>